<dbReference type="InterPro" id="IPR036779">
    <property type="entry name" value="LysM_dom_sf"/>
</dbReference>
<dbReference type="CDD" id="cd00118">
    <property type="entry name" value="LysM"/>
    <property type="match status" value="1"/>
</dbReference>
<dbReference type="PANTHER" id="PTHR34700:SF4">
    <property type="entry name" value="PHAGE-LIKE ELEMENT PBSX PROTEIN XKDP"/>
    <property type="match status" value="1"/>
</dbReference>
<gene>
    <name evidence="3" type="ORF">NBRC116591_27380</name>
</gene>
<feature type="chain" id="PRO_5047437502" evidence="1">
    <location>
        <begin position="25"/>
        <end position="358"/>
    </location>
</feature>
<feature type="signal peptide" evidence="1">
    <location>
        <begin position="1"/>
        <end position="24"/>
    </location>
</feature>
<sequence>MKKFLKRAVIAAMTSALVSFGAAAQNAQLRADHPDEYIVAEGDTLWDISDTFLQNPWMWPEIWQVNPQINNPHLIYPGDVIRLVYLDGQPRLTIDRRTTRLSPSTRDPNAVKLSPAVRVIPLGEAIPAIPLDVIDAFLNKNRVVSKNLFDSAPYVVGGQEQRIVLGTGDRIYARGEFNPDIASYNMYRLGDAYVDPFTKEVLGYNSLDIGSARVTAFQGEISTMLVNRMAREISIGDRLLPNEERSVEPTFYPSAPEDENFEGVILEVDNGVTHAGKFNVIVVNRGMRENLKDGDVLAIYKKGEIIHDRIAKNSVQLPEEQVGLAMVFRTFEKVSYALVLEAERPINANDKLYSPVRP</sequence>
<dbReference type="EMBL" id="BAABWN010000009">
    <property type="protein sequence ID" value="GAA6168927.1"/>
    <property type="molecule type" value="Genomic_DNA"/>
</dbReference>
<dbReference type="SUPFAM" id="SSF54106">
    <property type="entry name" value="LysM domain"/>
    <property type="match status" value="1"/>
</dbReference>
<evidence type="ECO:0000313" key="4">
    <source>
        <dbReference type="Proteomes" id="UP001465153"/>
    </source>
</evidence>
<feature type="domain" description="LysM" evidence="2">
    <location>
        <begin position="35"/>
        <end position="83"/>
    </location>
</feature>
<dbReference type="PANTHER" id="PTHR34700">
    <property type="entry name" value="POTASSIUM BINDING PROTEIN KBP"/>
    <property type="match status" value="1"/>
</dbReference>
<comment type="caution">
    <text evidence="3">The sequence shown here is derived from an EMBL/GenBank/DDBJ whole genome shotgun (WGS) entry which is preliminary data.</text>
</comment>
<dbReference type="InterPro" id="IPR052196">
    <property type="entry name" value="Bact_Kbp"/>
</dbReference>
<accession>A0ABQ0ABA0</accession>
<evidence type="ECO:0000259" key="2">
    <source>
        <dbReference type="PROSITE" id="PS51782"/>
    </source>
</evidence>
<dbReference type="Gene3D" id="3.10.350.10">
    <property type="entry name" value="LysM domain"/>
    <property type="match status" value="1"/>
</dbReference>
<dbReference type="Proteomes" id="UP001465153">
    <property type="component" value="Unassembled WGS sequence"/>
</dbReference>
<reference evidence="3 4" key="1">
    <citation type="submission" date="2024-04" db="EMBL/GenBank/DDBJ databases">
        <title>Draft genome sequence of Sessilibacter corallicola NBRC 116591.</title>
        <authorList>
            <person name="Miyakawa T."/>
            <person name="Kusuya Y."/>
            <person name="Miura T."/>
        </authorList>
    </citation>
    <scope>NUCLEOTIDE SEQUENCE [LARGE SCALE GENOMIC DNA]</scope>
    <source>
        <strain evidence="3 4">KU-00831-HH</strain>
    </source>
</reference>
<dbReference type="RefSeq" id="WP_233088141.1">
    <property type="nucleotide sequence ID" value="NZ_BAABWN010000009.1"/>
</dbReference>
<dbReference type="InterPro" id="IPR018392">
    <property type="entry name" value="LysM"/>
</dbReference>
<keyword evidence="1" id="KW-0732">Signal</keyword>
<proteinExistence type="predicted"/>
<dbReference type="PROSITE" id="PS51782">
    <property type="entry name" value="LYSM"/>
    <property type="match status" value="1"/>
</dbReference>
<name>A0ABQ0ABA0_9GAMM</name>
<organism evidence="3 4">
    <name type="scientific">Sessilibacter corallicola</name>
    <dbReference type="NCBI Taxonomy" id="2904075"/>
    <lineage>
        <taxon>Bacteria</taxon>
        <taxon>Pseudomonadati</taxon>
        <taxon>Pseudomonadota</taxon>
        <taxon>Gammaproteobacteria</taxon>
        <taxon>Cellvibrionales</taxon>
        <taxon>Cellvibrionaceae</taxon>
        <taxon>Sessilibacter</taxon>
    </lineage>
</organism>
<protein>
    <submittedName>
        <fullName evidence="3">LysM peptidoglycan-binding domain-containing protein</fullName>
    </submittedName>
</protein>
<dbReference type="SMART" id="SM00257">
    <property type="entry name" value="LysM"/>
    <property type="match status" value="1"/>
</dbReference>
<dbReference type="Pfam" id="PF01476">
    <property type="entry name" value="LysM"/>
    <property type="match status" value="1"/>
</dbReference>
<keyword evidence="4" id="KW-1185">Reference proteome</keyword>
<evidence type="ECO:0000256" key="1">
    <source>
        <dbReference type="SAM" id="SignalP"/>
    </source>
</evidence>
<evidence type="ECO:0000313" key="3">
    <source>
        <dbReference type="EMBL" id="GAA6168927.1"/>
    </source>
</evidence>